<proteinExistence type="predicted"/>
<dbReference type="EMBL" id="CAJJDP010000017">
    <property type="protein sequence ID" value="CAD8145002.1"/>
    <property type="molecule type" value="Genomic_DNA"/>
</dbReference>
<organism evidence="1 2">
    <name type="scientific">Paramecium octaurelia</name>
    <dbReference type="NCBI Taxonomy" id="43137"/>
    <lineage>
        <taxon>Eukaryota</taxon>
        <taxon>Sar</taxon>
        <taxon>Alveolata</taxon>
        <taxon>Ciliophora</taxon>
        <taxon>Intramacronucleata</taxon>
        <taxon>Oligohymenophorea</taxon>
        <taxon>Peniculida</taxon>
        <taxon>Parameciidae</taxon>
        <taxon>Paramecium</taxon>
    </lineage>
</organism>
<comment type="caution">
    <text evidence="1">The sequence shown here is derived from an EMBL/GenBank/DDBJ whole genome shotgun (WGS) entry which is preliminary data.</text>
</comment>
<dbReference type="AlphaFoldDB" id="A0A8S1T2R4"/>
<sequence length="105" mass="12392">MAIIGSNQEIKKETQEQSIEQREEFLDSIFREEFQSLGTVLKPRQNYFLLVLLWSQEKITMFWSSILVGTHDLKSNLYKSDCFMDDKQANKDKQIQFGNLILEII</sequence>
<evidence type="ECO:0000313" key="2">
    <source>
        <dbReference type="Proteomes" id="UP000683925"/>
    </source>
</evidence>
<accession>A0A8S1T2R4</accession>
<reference evidence="1" key="1">
    <citation type="submission" date="2021-01" db="EMBL/GenBank/DDBJ databases">
        <authorList>
            <consortium name="Genoscope - CEA"/>
            <person name="William W."/>
        </authorList>
    </citation>
    <scope>NUCLEOTIDE SEQUENCE</scope>
</reference>
<name>A0A8S1T2R4_PAROT</name>
<protein>
    <submittedName>
        <fullName evidence="1">Uncharacterized protein</fullName>
    </submittedName>
</protein>
<gene>
    <name evidence="1" type="ORF">POCTA_138.1.T0170001</name>
</gene>
<keyword evidence="2" id="KW-1185">Reference proteome</keyword>
<dbReference type="Proteomes" id="UP000683925">
    <property type="component" value="Unassembled WGS sequence"/>
</dbReference>
<evidence type="ECO:0000313" key="1">
    <source>
        <dbReference type="EMBL" id="CAD8145002.1"/>
    </source>
</evidence>